<protein>
    <recommendedName>
        <fullName evidence="2">Helicase HerA central domain-containing protein</fullName>
    </recommendedName>
</protein>
<dbReference type="InterPro" id="IPR027417">
    <property type="entry name" value="P-loop_NTPase"/>
</dbReference>
<accession>A0A0F9I5V2</accession>
<name>A0A0F9I5V2_9ZZZZ</name>
<dbReference type="AlphaFoldDB" id="A0A0F9I5V2"/>
<dbReference type="EMBL" id="LAZR01020351">
    <property type="protein sequence ID" value="KKL89205.1"/>
    <property type="molecule type" value="Genomic_DNA"/>
</dbReference>
<gene>
    <name evidence="1" type="ORF">LCGC14_1917030</name>
</gene>
<sequence length="683" mass="78927">MKNMEILFWKAIVEVIQIPNNLNEVYNDGTSWLSNPLGDHRVYGTKISIGPDGFSWKFYMNSKTEEGARRVGYSLLSYLKELYSGLDGTVKVKPIESIHLKKEIPYLSELILPNPPYINNQIPLIQKIMNLAESNNSHKIKVYIFWQFDDHKATSVLRDNTKSIFRYDFYYNLRIFIEVRPIFREDVEEDEQIAELLGYLDYLITDIKNLKRNCATLKKADVSRKQILTMENLFNKSISIDTSIYDSDTKSFSKKIKAIDFSIPPNMPLDKAYTVHNENLGIPVTPPKILLGNAYRQGVLTKTKMYLHLHDLIHHIFISGLSGVGKSRFIAFLANQIKNQGAHVGILVINLVKKGEEGLYNPDIILRKRDLEFRVPYFIPDKDIEVICKQVAAYLVSSLGLKNVVLSITKNVLYDDCIKIGFPKQHPEEVFMGVIEWLKMNPYHLKFNTNITRAIENRVISLLSSPFIKNILKLGPVPNWFIEWKKGKNVYIDLSNFTEDGKRIITHAIFQMVRTLLPELRTNELKYVIILDEAHEISEKTKHQSIDDDETVTRHYLEIVFEKVLRAFRSRGVCLVLADHLPNNLFEGVYKLPSIKVIFRSDKDFLQYISNYPEEQDDLANQKNRRALILDGVNARKFAIHTIDYSYQEQINESGSSGEMYCSNCKELLEMSTKFCHKCGTII</sequence>
<proteinExistence type="predicted"/>
<evidence type="ECO:0008006" key="2">
    <source>
        <dbReference type="Google" id="ProtNLM"/>
    </source>
</evidence>
<comment type="caution">
    <text evidence="1">The sequence shown here is derived from an EMBL/GenBank/DDBJ whole genome shotgun (WGS) entry which is preliminary data.</text>
</comment>
<organism evidence="1">
    <name type="scientific">marine sediment metagenome</name>
    <dbReference type="NCBI Taxonomy" id="412755"/>
    <lineage>
        <taxon>unclassified sequences</taxon>
        <taxon>metagenomes</taxon>
        <taxon>ecological metagenomes</taxon>
    </lineage>
</organism>
<dbReference type="PANTHER" id="PTHR30121">
    <property type="entry name" value="UNCHARACTERIZED PROTEIN YJGR-RELATED"/>
    <property type="match status" value="1"/>
</dbReference>
<evidence type="ECO:0000313" key="1">
    <source>
        <dbReference type="EMBL" id="KKL89205.1"/>
    </source>
</evidence>
<dbReference type="PANTHER" id="PTHR30121:SF6">
    <property type="entry name" value="SLR6007 PROTEIN"/>
    <property type="match status" value="1"/>
</dbReference>
<dbReference type="InterPro" id="IPR051162">
    <property type="entry name" value="T4SS_component"/>
</dbReference>
<reference evidence="1" key="1">
    <citation type="journal article" date="2015" name="Nature">
        <title>Complex archaea that bridge the gap between prokaryotes and eukaryotes.</title>
        <authorList>
            <person name="Spang A."/>
            <person name="Saw J.H."/>
            <person name="Jorgensen S.L."/>
            <person name="Zaremba-Niedzwiedzka K."/>
            <person name="Martijn J."/>
            <person name="Lind A.E."/>
            <person name="van Eijk R."/>
            <person name="Schleper C."/>
            <person name="Guy L."/>
            <person name="Ettema T.J."/>
        </authorList>
    </citation>
    <scope>NUCLEOTIDE SEQUENCE</scope>
</reference>
<dbReference type="SUPFAM" id="SSF52540">
    <property type="entry name" value="P-loop containing nucleoside triphosphate hydrolases"/>
    <property type="match status" value="1"/>
</dbReference>
<dbReference type="Gene3D" id="3.40.50.300">
    <property type="entry name" value="P-loop containing nucleotide triphosphate hydrolases"/>
    <property type="match status" value="1"/>
</dbReference>